<dbReference type="STRING" id="169679.CSACC_41050"/>
<feature type="transmembrane region" description="Helical" evidence="5">
    <location>
        <begin position="296"/>
        <end position="313"/>
    </location>
</feature>
<dbReference type="PANTHER" id="PTHR37422:SF23">
    <property type="entry name" value="TEICHURONIC ACID BIOSYNTHESIS PROTEIN TUAE"/>
    <property type="match status" value="1"/>
</dbReference>
<keyword evidence="4 5" id="KW-0472">Membrane</keyword>
<dbReference type="EMBL" id="LZYZ01000001">
    <property type="protein sequence ID" value="OOM16448.1"/>
    <property type="molecule type" value="Genomic_DNA"/>
</dbReference>
<reference evidence="7 8" key="1">
    <citation type="submission" date="2016-05" db="EMBL/GenBank/DDBJ databases">
        <title>Microbial solvent formation.</title>
        <authorList>
            <person name="Poehlein A."/>
            <person name="Montoya Solano J.D."/>
            <person name="Flitsch S."/>
            <person name="Krabben P."/>
            <person name="Duerre P."/>
            <person name="Daniel R."/>
        </authorList>
    </citation>
    <scope>NUCLEOTIDE SEQUENCE [LARGE SCALE GENOMIC DNA]</scope>
    <source>
        <strain evidence="7 8">L1-8</strain>
    </source>
</reference>
<name>A0A1S8NJ53_CLOSA</name>
<evidence type="ECO:0000256" key="1">
    <source>
        <dbReference type="ARBA" id="ARBA00004141"/>
    </source>
</evidence>
<feature type="transmembrane region" description="Helical" evidence="5">
    <location>
        <begin position="248"/>
        <end position="264"/>
    </location>
</feature>
<proteinExistence type="predicted"/>
<dbReference type="RefSeq" id="WP_077864160.1">
    <property type="nucleotide sequence ID" value="NZ_LZYZ01000001.1"/>
</dbReference>
<protein>
    <submittedName>
        <fullName evidence="7">Teichuronic acid biosynthesis protein TuaE</fullName>
    </submittedName>
</protein>
<feature type="transmembrane region" description="Helical" evidence="5">
    <location>
        <begin position="134"/>
        <end position="153"/>
    </location>
</feature>
<dbReference type="InterPro" id="IPR051533">
    <property type="entry name" value="WaaL-like"/>
</dbReference>
<feature type="transmembrane region" description="Helical" evidence="5">
    <location>
        <begin position="29"/>
        <end position="46"/>
    </location>
</feature>
<keyword evidence="3 5" id="KW-1133">Transmembrane helix</keyword>
<dbReference type="InterPro" id="IPR007016">
    <property type="entry name" value="O-antigen_ligase-rel_domated"/>
</dbReference>
<evidence type="ECO:0000313" key="7">
    <source>
        <dbReference type="EMBL" id="OOM16448.1"/>
    </source>
</evidence>
<evidence type="ECO:0000256" key="5">
    <source>
        <dbReference type="SAM" id="Phobius"/>
    </source>
</evidence>
<gene>
    <name evidence="7" type="primary">tuaE</name>
    <name evidence="7" type="ORF">CLOSAC_07190</name>
</gene>
<feature type="transmembrane region" description="Helical" evidence="5">
    <location>
        <begin position="438"/>
        <end position="455"/>
    </location>
</feature>
<evidence type="ECO:0000259" key="6">
    <source>
        <dbReference type="Pfam" id="PF04932"/>
    </source>
</evidence>
<comment type="caution">
    <text evidence="7">The sequence shown here is derived from an EMBL/GenBank/DDBJ whole genome shotgun (WGS) entry which is preliminary data.</text>
</comment>
<feature type="transmembrane region" description="Helical" evidence="5">
    <location>
        <begin position="223"/>
        <end position="241"/>
    </location>
</feature>
<comment type="subcellular location">
    <subcellularLocation>
        <location evidence="1">Membrane</location>
        <topology evidence="1">Multi-pass membrane protein</topology>
    </subcellularLocation>
</comment>
<dbReference type="PANTHER" id="PTHR37422">
    <property type="entry name" value="TEICHURONIC ACID BIOSYNTHESIS PROTEIN TUAE"/>
    <property type="match status" value="1"/>
</dbReference>
<sequence>MERRDKFGYIVLAIIIAIAAFLGVTTGNYLVTGMYILTLLAVVSISKTEDVYNLLYAVLLVSAVYDYTLYVPGIDKIYMFHIVLAIFTVLSLYRAFKDRDVLLNIDKKIIAMYAIWFVYMCASVAWALSRGLAIKYIAIYLIMFAFIIDMMIYNINKERLKNTMNILLFLISLIVVIGFVEVLLGQQLPVKHYIDGFKDTLPEWQINTIQARPIVFSYNTNNLTATLAMMIPICLFAIYKFENVLAKIWFTIISCAAFSLVVITTSRTGYTAFLVGVAAFAIYSIVNIRKLGLKQMIFPVVIIAGFTLAYFYSPMLMHIKPVGDVKIQNSTSLSGKLHSLEDMTDGEITQEGSALHRMEIIKDVYNGVIGNKHFQGYGVGNVEQFLKDQGNTGAIYSPHCYVIEILGDFGLPGIVLYGIYYLYLLIGNLVIAIKKKSLMCLMAAAGLIAFAPASFGPSSITYVFSYWILIGFAVSCMQVNKRSDDGYRPTSSLKEFRMN</sequence>
<evidence type="ECO:0000256" key="3">
    <source>
        <dbReference type="ARBA" id="ARBA00022989"/>
    </source>
</evidence>
<feature type="transmembrane region" description="Helical" evidence="5">
    <location>
        <begin position="461"/>
        <end position="479"/>
    </location>
</feature>
<organism evidence="7 8">
    <name type="scientific">Clostridium saccharobutylicum</name>
    <dbReference type="NCBI Taxonomy" id="169679"/>
    <lineage>
        <taxon>Bacteria</taxon>
        <taxon>Bacillati</taxon>
        <taxon>Bacillota</taxon>
        <taxon>Clostridia</taxon>
        <taxon>Eubacteriales</taxon>
        <taxon>Clostridiaceae</taxon>
        <taxon>Clostridium</taxon>
    </lineage>
</organism>
<feature type="domain" description="O-antigen ligase-related" evidence="6">
    <location>
        <begin position="256"/>
        <end position="417"/>
    </location>
</feature>
<dbReference type="Pfam" id="PF04932">
    <property type="entry name" value="Wzy_C"/>
    <property type="match status" value="1"/>
</dbReference>
<evidence type="ECO:0000256" key="2">
    <source>
        <dbReference type="ARBA" id="ARBA00022692"/>
    </source>
</evidence>
<evidence type="ECO:0000313" key="8">
    <source>
        <dbReference type="Proteomes" id="UP000191154"/>
    </source>
</evidence>
<feature type="transmembrane region" description="Helical" evidence="5">
    <location>
        <begin position="165"/>
        <end position="184"/>
    </location>
</feature>
<feature type="transmembrane region" description="Helical" evidence="5">
    <location>
        <begin position="77"/>
        <end position="96"/>
    </location>
</feature>
<feature type="transmembrane region" description="Helical" evidence="5">
    <location>
        <begin position="270"/>
        <end position="289"/>
    </location>
</feature>
<keyword evidence="2 5" id="KW-0812">Transmembrane</keyword>
<accession>A0A1S8NJ53</accession>
<dbReference type="GO" id="GO:0016020">
    <property type="term" value="C:membrane"/>
    <property type="evidence" value="ECO:0007669"/>
    <property type="project" value="UniProtKB-SubCell"/>
</dbReference>
<feature type="transmembrane region" description="Helical" evidence="5">
    <location>
        <begin position="108"/>
        <end position="128"/>
    </location>
</feature>
<dbReference type="AlphaFoldDB" id="A0A1S8NJ53"/>
<dbReference type="Proteomes" id="UP000191154">
    <property type="component" value="Unassembled WGS sequence"/>
</dbReference>
<feature type="transmembrane region" description="Helical" evidence="5">
    <location>
        <begin position="7"/>
        <end position="23"/>
    </location>
</feature>
<evidence type="ECO:0000256" key="4">
    <source>
        <dbReference type="ARBA" id="ARBA00023136"/>
    </source>
</evidence>
<feature type="transmembrane region" description="Helical" evidence="5">
    <location>
        <begin position="53"/>
        <end position="71"/>
    </location>
</feature>
<feature type="transmembrane region" description="Helical" evidence="5">
    <location>
        <begin position="414"/>
        <end position="431"/>
    </location>
</feature>